<protein>
    <recommendedName>
        <fullName evidence="3">Origin recognition complex subunit 3</fullName>
    </recommendedName>
</protein>
<evidence type="ECO:0000256" key="2">
    <source>
        <dbReference type="ARBA" id="ARBA00010977"/>
    </source>
</evidence>
<sequence length="676" mass="77426">ILGEIRDYFVQGCEDAESSEIRFRLCQELWDEIKTDTEVLQDELNRTILDSLLDFTRKCSSTRQNSDWTSQMRASEIPTAALMLGVNVPDHDMTFQSLSDMLKQSVSPHVASVQAKECGGKGFRDQSEIILCSPHRLCFKWYENVETSPRVHRSMHCSLGILCDWYTARTKVGAQTTAGVHTETWIQPPVVIIFKDLEAFNPRVLQDFILICSQYIDRLPLTFIFGIATSPSTIQHMLPHSVSSLLCIELFQSLSCTQHLATVIDKLILASRIHFKLNGKVMQVLIGVFLYHDFSVRNFIKGLQLALLEHFHSQPLSVLCCKKKQALFNVTQLSKPNLDRIRQLPSFKRYVEKQEAQEQVNLMTDDSHLKEVCQQLIKDLHKYHKNYYPILRCLHTLTSSLPRYPLGKQIRELYLICLAKNVWENEDYQSAMKLVKMLAKGEMVSLLQKCVEILQLSKSKKMKNALVQLEELLAKFKQLDTSIPSPIKNLQKKTDLFQLQKTLLEMNESRRAKRLSPFENLRNEALEFIDNLVKSHLSPPESQPLYEVCYYSSSATVRRHLNATPRTSIQAALSNPYYYLQSEDGTVSNTAPDICIAYKLHLECGRLINLYDWLEAYSTVVSAAEGNDQDSENFGKVDEVKHARFIRAVSALEFLGFIKSTKQKTDHVARLTWGGC</sequence>
<dbReference type="GO" id="GO:0005664">
    <property type="term" value="C:nuclear origin of replication recognition complex"/>
    <property type="evidence" value="ECO:0007669"/>
    <property type="project" value="InterPro"/>
</dbReference>
<evidence type="ECO:0000256" key="8">
    <source>
        <dbReference type="ARBA" id="ARBA00026084"/>
    </source>
</evidence>
<name>A0A669C8W5_ORENI</name>
<organism evidence="13 14">
    <name type="scientific">Oreochromis niloticus</name>
    <name type="common">Nile tilapia</name>
    <name type="synonym">Tilapia nilotica</name>
    <dbReference type="NCBI Taxonomy" id="8128"/>
    <lineage>
        <taxon>Eukaryota</taxon>
        <taxon>Metazoa</taxon>
        <taxon>Chordata</taxon>
        <taxon>Craniata</taxon>
        <taxon>Vertebrata</taxon>
        <taxon>Euteleostomi</taxon>
        <taxon>Actinopterygii</taxon>
        <taxon>Neopterygii</taxon>
        <taxon>Teleostei</taxon>
        <taxon>Neoteleostei</taxon>
        <taxon>Acanthomorphata</taxon>
        <taxon>Ovalentaria</taxon>
        <taxon>Cichlomorphae</taxon>
        <taxon>Cichliformes</taxon>
        <taxon>Cichlidae</taxon>
        <taxon>African cichlids</taxon>
        <taxon>Pseudocrenilabrinae</taxon>
        <taxon>Oreochromini</taxon>
        <taxon>Oreochromis</taxon>
    </lineage>
</organism>
<dbReference type="PANTHER" id="PTHR12748:SF0">
    <property type="entry name" value="ORIGIN RECOGNITION COMPLEX SUBUNIT 3"/>
    <property type="match status" value="1"/>
</dbReference>
<dbReference type="InterPro" id="IPR040855">
    <property type="entry name" value="ORC_WH_C"/>
</dbReference>
<evidence type="ECO:0000256" key="7">
    <source>
        <dbReference type="ARBA" id="ARBA00023242"/>
    </source>
</evidence>
<comment type="function">
    <text evidence="9">Component of the origin recognition complex (ORC) that binds origins of replication. DNA-binding is ATP-dependent. The specific DNA sequences that define origins of replication have not been identified yet. ORC is required to assemble the pre-replication complex necessary to initiate DNA replication. Binds histone H3 and H4 trimethylation marks H3K9me3, H3K27me3 and H4K20me3.</text>
</comment>
<dbReference type="InterPro" id="IPR045663">
    <property type="entry name" value="ORC3_ins"/>
</dbReference>
<reference evidence="14" key="1">
    <citation type="submission" date="2012-01" db="EMBL/GenBank/DDBJ databases">
        <title>The Genome Sequence of Oreochromis niloticus (Nile Tilapia).</title>
        <authorList>
            <consortium name="Broad Institute Genome Assembly Team"/>
            <consortium name="Broad Institute Sequencing Platform"/>
            <person name="Di Palma F."/>
            <person name="Johnson J."/>
            <person name="Lander E.S."/>
            <person name="Lindblad-Toh K."/>
        </authorList>
    </citation>
    <scope>NUCLEOTIDE SEQUENCE [LARGE SCALE GENOMIC DNA]</scope>
</reference>
<dbReference type="Proteomes" id="UP000005207">
    <property type="component" value="Linkage group LG19"/>
</dbReference>
<feature type="domain" description="Origin recognition complex subunit 3 N-terminal" evidence="10">
    <location>
        <begin position="6"/>
        <end position="319"/>
    </location>
</feature>
<dbReference type="Ensembl" id="ENSONIT00000056450.1">
    <property type="protein sequence ID" value="ENSONIP00000043904.1"/>
    <property type="gene ID" value="ENSONIG00000003618.2"/>
</dbReference>
<evidence type="ECO:0000259" key="10">
    <source>
        <dbReference type="Pfam" id="PF07034"/>
    </source>
</evidence>
<keyword evidence="5" id="KW-0235">DNA replication</keyword>
<evidence type="ECO:0000256" key="3">
    <source>
        <dbReference type="ARBA" id="ARBA00019085"/>
    </source>
</evidence>
<dbReference type="Pfam" id="PF19675">
    <property type="entry name" value="ORC3_ins"/>
    <property type="match status" value="1"/>
</dbReference>
<dbReference type="GO" id="GO:0003688">
    <property type="term" value="F:DNA replication origin binding"/>
    <property type="evidence" value="ECO:0007669"/>
    <property type="project" value="TreeGrafter"/>
</dbReference>
<dbReference type="GO" id="GO:0031261">
    <property type="term" value="C:DNA replication preinitiation complex"/>
    <property type="evidence" value="ECO:0007669"/>
    <property type="project" value="TreeGrafter"/>
</dbReference>
<comment type="subcellular location">
    <subcellularLocation>
        <location evidence="1">Nucleus</location>
    </subcellularLocation>
</comment>
<accession>A0A669C8W5</accession>
<feature type="domain" description="Origin recognition complex subunit 3 insertion" evidence="12">
    <location>
        <begin position="331"/>
        <end position="553"/>
    </location>
</feature>
<evidence type="ECO:0000256" key="1">
    <source>
        <dbReference type="ARBA" id="ARBA00004123"/>
    </source>
</evidence>
<gene>
    <name evidence="13" type="primary">ORC3</name>
    <name evidence="13" type="synonym">orc3</name>
</gene>
<evidence type="ECO:0000259" key="11">
    <source>
        <dbReference type="Pfam" id="PF18137"/>
    </source>
</evidence>
<comment type="similarity">
    <text evidence="2">Belongs to the ORC3 family.</text>
</comment>
<reference evidence="13" key="3">
    <citation type="submission" date="2025-09" db="UniProtKB">
        <authorList>
            <consortium name="Ensembl"/>
        </authorList>
    </citation>
    <scope>IDENTIFICATION</scope>
</reference>
<evidence type="ECO:0000256" key="9">
    <source>
        <dbReference type="ARBA" id="ARBA00045241"/>
    </source>
</evidence>
<keyword evidence="4" id="KW-0597">Phosphoprotein</keyword>
<dbReference type="GO" id="GO:0006270">
    <property type="term" value="P:DNA replication initiation"/>
    <property type="evidence" value="ECO:0007669"/>
    <property type="project" value="TreeGrafter"/>
</dbReference>
<dbReference type="GO" id="GO:0005656">
    <property type="term" value="C:nuclear pre-replicative complex"/>
    <property type="evidence" value="ECO:0007669"/>
    <property type="project" value="TreeGrafter"/>
</dbReference>
<reference evidence="13" key="2">
    <citation type="submission" date="2025-08" db="UniProtKB">
        <authorList>
            <consortium name="Ensembl"/>
        </authorList>
    </citation>
    <scope>IDENTIFICATION</scope>
</reference>
<evidence type="ECO:0000256" key="6">
    <source>
        <dbReference type="ARBA" id="ARBA00023125"/>
    </source>
</evidence>
<dbReference type="Pfam" id="PF07034">
    <property type="entry name" value="ORC3_N"/>
    <property type="match status" value="1"/>
</dbReference>
<feature type="domain" description="Origin recognition complex subunit 3 winged helix C-terminal" evidence="11">
    <location>
        <begin position="566"/>
        <end position="673"/>
    </location>
</feature>
<dbReference type="InterPro" id="IPR045667">
    <property type="entry name" value="ORC3_N"/>
</dbReference>
<evidence type="ECO:0000313" key="13">
    <source>
        <dbReference type="Ensembl" id="ENSONIP00000043904.1"/>
    </source>
</evidence>
<dbReference type="InterPro" id="IPR020795">
    <property type="entry name" value="ORC3"/>
</dbReference>
<dbReference type="CDD" id="cd20704">
    <property type="entry name" value="Orc3"/>
    <property type="match status" value="1"/>
</dbReference>
<evidence type="ECO:0000259" key="12">
    <source>
        <dbReference type="Pfam" id="PF19675"/>
    </source>
</evidence>
<dbReference type="AlphaFoldDB" id="A0A669C8W5"/>
<dbReference type="PANTHER" id="PTHR12748">
    <property type="entry name" value="ORIGIN RECOGNITION COMPLEX SUBUNIT 3"/>
    <property type="match status" value="1"/>
</dbReference>
<dbReference type="Pfam" id="PF18137">
    <property type="entry name" value="WHD_ORC"/>
    <property type="match status" value="1"/>
</dbReference>
<proteinExistence type="inferred from homology"/>
<evidence type="ECO:0000256" key="4">
    <source>
        <dbReference type="ARBA" id="ARBA00022553"/>
    </source>
</evidence>
<keyword evidence="6" id="KW-0238">DNA-binding</keyword>
<evidence type="ECO:0000256" key="5">
    <source>
        <dbReference type="ARBA" id="ARBA00022705"/>
    </source>
</evidence>
<comment type="subunit">
    <text evidence="8">Component of ORC, a complex composed of at least 6 subunits: ORC1, ORC2, ORC3, ORC4, ORC5 and ORC6. ORC is regulated in a cell-cycle dependent manner. It is sequentially assembled at the exit from anaphase of mitosis and disassembled as cells enter S phase.</text>
</comment>
<keyword evidence="7" id="KW-0539">Nucleus</keyword>
<evidence type="ECO:0000313" key="14">
    <source>
        <dbReference type="Proteomes" id="UP000005207"/>
    </source>
</evidence>
<keyword evidence="14" id="KW-1185">Reference proteome</keyword>
<dbReference type="GeneTree" id="ENSGT00390000011376"/>